<sequence length="156" mass="18245">MISQITKDLMEKTGLNFDEFGQIRVIDSQLTTNSEDLKNLCSEFTDENNRQRKTIARSQETEEEKLTEKKTTDKGGRLQEVKKQKKEKLTEKKTTDKGGRLQEVKKQKKEKLTEKKTTDKGGRLQEVKKQKKEKLTEKKTTDKGGRLQSRNRRKKN</sequence>
<dbReference type="RefSeq" id="XP_029656522.1">
    <property type="nucleotide sequence ID" value="XM_029800662.1"/>
</dbReference>
<accession>A0A6P7U4R9</accession>
<evidence type="ECO:0000313" key="3">
    <source>
        <dbReference type="RefSeq" id="XP_029656522.1"/>
    </source>
</evidence>
<dbReference type="KEGG" id="osn:115230500"/>
<dbReference type="Proteomes" id="UP000515154">
    <property type="component" value="Unplaced"/>
</dbReference>
<name>A0A6P7U4R9_9MOLL</name>
<gene>
    <name evidence="3" type="primary">LOC115230500</name>
</gene>
<evidence type="ECO:0000313" key="2">
    <source>
        <dbReference type="Proteomes" id="UP000515154"/>
    </source>
</evidence>
<keyword evidence="2" id="KW-1185">Reference proteome</keyword>
<reference evidence="3" key="1">
    <citation type="submission" date="2025-08" db="UniProtKB">
        <authorList>
            <consortium name="RefSeq"/>
        </authorList>
    </citation>
    <scope>IDENTIFICATION</scope>
</reference>
<feature type="compositionally biased region" description="Basic and acidic residues" evidence="1">
    <location>
        <begin position="64"/>
        <end position="145"/>
    </location>
</feature>
<protein>
    <submittedName>
        <fullName evidence="3">Nucleolar protein 58-like</fullName>
    </submittedName>
</protein>
<dbReference type="AlphaFoldDB" id="A0A6P7U4R9"/>
<feature type="region of interest" description="Disordered" evidence="1">
    <location>
        <begin position="41"/>
        <end position="156"/>
    </location>
</feature>
<proteinExistence type="predicted"/>
<organism evidence="2 3">
    <name type="scientific">Octopus sinensis</name>
    <name type="common">East Asian common octopus</name>
    <dbReference type="NCBI Taxonomy" id="2607531"/>
    <lineage>
        <taxon>Eukaryota</taxon>
        <taxon>Metazoa</taxon>
        <taxon>Spiralia</taxon>
        <taxon>Lophotrochozoa</taxon>
        <taxon>Mollusca</taxon>
        <taxon>Cephalopoda</taxon>
        <taxon>Coleoidea</taxon>
        <taxon>Octopodiformes</taxon>
        <taxon>Octopoda</taxon>
        <taxon>Incirrata</taxon>
        <taxon>Octopodidae</taxon>
        <taxon>Octopus</taxon>
    </lineage>
</organism>
<evidence type="ECO:0000256" key="1">
    <source>
        <dbReference type="SAM" id="MobiDB-lite"/>
    </source>
</evidence>